<sequence length="510" mass="59248">MQNNGKKRVDIPLELVADYPIKWDFKKALRDFIQNFYDALGPDKFGSEFDYDYYKKEQFYTLVMKAKGKPFSYELLSYIGSSTKSDDGKTIGKYGEGFKMACLSAYKMGISVVMHSEDWELIPATYSETIDDRDIEMFGYMLNHVENDGITSLTMENIPSRYYSELQQGLLDFFYPENPLFGELIGKGDNYTIYSRSSMAIPCHQYAPDLKGVLYINNLARGRLPFSLIVNLKAKHYSDLRSRPTLDELDTYSYLYNCMDEWTPGQSATVLRMLHKSWSDTSSMKYSGNTNYYYVCQLVRNVANDKAVAETFAEDMKNYCYFEKKTGDTVRNTYIKEAQRWWKSNPNGKRKINPIFRLLGAENMVETYLHTNSGNFRKPTKQEQDKYKILSACITSIIPFLSDEDVPPVEIDSEIKSEYSPLQFASRVYMKKSNGRRYKINKLILREQDFDENVFTSTLLKLSEDIFQIYGSSRSARYNAIFTHLGEYLLDGSDIIDMAQLAWKERFQYA</sequence>
<organism evidence="1 2">
    <name type="scientific">Butyrivibrio fibrisolvens</name>
    <dbReference type="NCBI Taxonomy" id="831"/>
    <lineage>
        <taxon>Bacteria</taxon>
        <taxon>Bacillati</taxon>
        <taxon>Bacillota</taxon>
        <taxon>Clostridia</taxon>
        <taxon>Lachnospirales</taxon>
        <taxon>Lachnospiraceae</taxon>
        <taxon>Butyrivibrio</taxon>
    </lineage>
</organism>
<dbReference type="Proteomes" id="UP000245488">
    <property type="component" value="Chromosome"/>
</dbReference>
<gene>
    <name evidence="1" type="ORF">CPT75_10910</name>
</gene>
<dbReference type="EMBL" id="NXNG01000001">
    <property type="protein sequence ID" value="PWT27565.1"/>
    <property type="molecule type" value="Genomic_DNA"/>
</dbReference>
<dbReference type="AlphaFoldDB" id="A0A317G0R8"/>
<evidence type="ECO:0000313" key="2">
    <source>
        <dbReference type="Proteomes" id="UP000245488"/>
    </source>
</evidence>
<protein>
    <submittedName>
        <fullName evidence="1">Uncharacterized protein</fullName>
    </submittedName>
</protein>
<dbReference type="RefSeq" id="WP_110072993.1">
    <property type="nucleotide sequence ID" value="NZ_CM009896.1"/>
</dbReference>
<evidence type="ECO:0000313" key="1">
    <source>
        <dbReference type="EMBL" id="PWT27565.1"/>
    </source>
</evidence>
<accession>A0A317G0R8</accession>
<keyword evidence="2" id="KW-1185">Reference proteome</keyword>
<reference evidence="1 2" key="1">
    <citation type="submission" date="2017-09" db="EMBL/GenBank/DDBJ databases">
        <title>High-quality draft genome sequence of Butyrivibrio fibrisolvens INBov1, isolated from cow rumen.</title>
        <authorList>
            <person name="Rodriguez Hernaez J."/>
            <person name="Rivarola M."/>
            <person name="Paniego N."/>
            <person name="Cravero S."/>
            <person name="Ceron Cucchi M."/>
            <person name="Martinez M.C."/>
        </authorList>
    </citation>
    <scope>NUCLEOTIDE SEQUENCE [LARGE SCALE GENOMIC DNA]</scope>
    <source>
        <strain evidence="1 2">INBov1</strain>
    </source>
</reference>
<name>A0A317G0R8_BUTFI</name>
<comment type="caution">
    <text evidence="1">The sequence shown here is derived from an EMBL/GenBank/DDBJ whole genome shotgun (WGS) entry which is preliminary data.</text>
</comment>
<proteinExistence type="predicted"/>